<evidence type="ECO:0000256" key="4">
    <source>
        <dbReference type="ARBA" id="ARBA00023136"/>
    </source>
</evidence>
<evidence type="ECO:0000256" key="2">
    <source>
        <dbReference type="ARBA" id="ARBA00022692"/>
    </source>
</evidence>
<evidence type="ECO:0000256" key="1">
    <source>
        <dbReference type="ARBA" id="ARBA00004167"/>
    </source>
</evidence>
<proteinExistence type="predicted"/>
<protein>
    <recommendedName>
        <fullName evidence="10">Mid2 domain-containing protein</fullName>
    </recommendedName>
</protein>
<feature type="transmembrane region" description="Helical" evidence="6">
    <location>
        <begin position="213"/>
        <end position="238"/>
    </location>
</feature>
<evidence type="ECO:0000256" key="7">
    <source>
        <dbReference type="SAM" id="SignalP"/>
    </source>
</evidence>
<organism evidence="8 9">
    <name type="scientific">Stachybotrys chlorohalonatus (strain IBT 40285)</name>
    <dbReference type="NCBI Taxonomy" id="1283841"/>
    <lineage>
        <taxon>Eukaryota</taxon>
        <taxon>Fungi</taxon>
        <taxon>Dikarya</taxon>
        <taxon>Ascomycota</taxon>
        <taxon>Pezizomycotina</taxon>
        <taxon>Sordariomycetes</taxon>
        <taxon>Hypocreomycetidae</taxon>
        <taxon>Hypocreales</taxon>
        <taxon>Stachybotryaceae</taxon>
        <taxon>Stachybotrys</taxon>
    </lineage>
</organism>
<keyword evidence="3 6" id="KW-1133">Transmembrane helix</keyword>
<dbReference type="GO" id="GO:0071944">
    <property type="term" value="C:cell periphery"/>
    <property type="evidence" value="ECO:0007669"/>
    <property type="project" value="UniProtKB-ARBA"/>
</dbReference>
<name>A0A084QSX5_STAC4</name>
<dbReference type="Proteomes" id="UP000028524">
    <property type="component" value="Unassembled WGS sequence"/>
</dbReference>
<evidence type="ECO:0000313" key="8">
    <source>
        <dbReference type="EMBL" id="KFA67060.1"/>
    </source>
</evidence>
<dbReference type="OrthoDB" id="5215637at2759"/>
<evidence type="ECO:0000256" key="3">
    <source>
        <dbReference type="ARBA" id="ARBA00022989"/>
    </source>
</evidence>
<evidence type="ECO:0000256" key="5">
    <source>
        <dbReference type="SAM" id="MobiDB-lite"/>
    </source>
</evidence>
<keyword evidence="9" id="KW-1185">Reference proteome</keyword>
<evidence type="ECO:0000313" key="9">
    <source>
        <dbReference type="Proteomes" id="UP000028524"/>
    </source>
</evidence>
<reference evidence="8 9" key="1">
    <citation type="journal article" date="2014" name="BMC Genomics">
        <title>Comparative genome sequencing reveals chemotype-specific gene clusters in the toxigenic black mold Stachybotrys.</title>
        <authorList>
            <person name="Semeiks J."/>
            <person name="Borek D."/>
            <person name="Otwinowski Z."/>
            <person name="Grishin N.V."/>
        </authorList>
    </citation>
    <scope>NUCLEOTIDE SEQUENCE [LARGE SCALE GENOMIC DNA]</scope>
    <source>
        <strain evidence="8 9">IBT 40285</strain>
    </source>
</reference>
<dbReference type="InParanoid" id="A0A084QSX5"/>
<dbReference type="InterPro" id="IPR051694">
    <property type="entry name" value="Immunoregulatory_rcpt-like"/>
</dbReference>
<dbReference type="OMA" id="CCIDRAG"/>
<sequence>MRLFSSGICAIATICLSVVAQNDRVIDCYGINGFAYANNTRCPGSNACCGVGDECLSNRLCHRANDGPGTFVRGPCAINPYDSGTCGQICLYSKDTTLCLNCKHDETGILPRVRACADGSLCCDNDERCCDNGDGIFLGNDGVITDSAPSTTYTWGPERTASTFRMTTESPTTSEAPTSTEPSTSSAPTTSSEPQDGASGNDGDENTDDGSTLAIGLGVGLGVGIPLIAIGLGLWLFCMKRKRTAVTSTHELPSSQQHGHHPGYQAGYPTGYHRSEQTEKYRYAGHTGQAPHEVHSPDANVIGKAELATAPPPVELDGNMTRW</sequence>
<keyword evidence="7" id="KW-0732">Signal</keyword>
<dbReference type="HOGENOM" id="CLU_055859_1_0_1"/>
<comment type="subcellular location">
    <subcellularLocation>
        <location evidence="1">Membrane</location>
        <topology evidence="1">Single-pass membrane protein</topology>
    </subcellularLocation>
</comment>
<dbReference type="AlphaFoldDB" id="A0A084QSX5"/>
<feature type="compositionally biased region" description="Low complexity" evidence="5">
    <location>
        <begin position="167"/>
        <end position="194"/>
    </location>
</feature>
<evidence type="ECO:0000256" key="6">
    <source>
        <dbReference type="SAM" id="Phobius"/>
    </source>
</evidence>
<dbReference type="PANTHER" id="PTHR15549">
    <property type="entry name" value="PAIRED IMMUNOGLOBULIN-LIKE TYPE 2 RECEPTOR"/>
    <property type="match status" value="1"/>
</dbReference>
<feature type="signal peptide" evidence="7">
    <location>
        <begin position="1"/>
        <end position="20"/>
    </location>
</feature>
<keyword evidence="2 6" id="KW-0812">Transmembrane</keyword>
<gene>
    <name evidence="8" type="ORF">S40285_09150</name>
</gene>
<dbReference type="GO" id="GO:0016020">
    <property type="term" value="C:membrane"/>
    <property type="evidence" value="ECO:0007669"/>
    <property type="project" value="UniProtKB-SubCell"/>
</dbReference>
<dbReference type="STRING" id="1283841.A0A084QSX5"/>
<accession>A0A084QSX5</accession>
<feature type="compositionally biased region" description="Polar residues" evidence="5">
    <location>
        <begin position="148"/>
        <end position="166"/>
    </location>
</feature>
<keyword evidence="4 6" id="KW-0472">Membrane</keyword>
<feature type="chain" id="PRO_5001779629" description="Mid2 domain-containing protein" evidence="7">
    <location>
        <begin position="21"/>
        <end position="323"/>
    </location>
</feature>
<dbReference type="EMBL" id="KL660269">
    <property type="protein sequence ID" value="KFA67060.1"/>
    <property type="molecule type" value="Genomic_DNA"/>
</dbReference>
<evidence type="ECO:0008006" key="10">
    <source>
        <dbReference type="Google" id="ProtNLM"/>
    </source>
</evidence>
<feature type="region of interest" description="Disordered" evidence="5">
    <location>
        <begin position="148"/>
        <end position="209"/>
    </location>
</feature>